<dbReference type="SUPFAM" id="SSF109709">
    <property type="entry name" value="KorB DNA-binding domain-like"/>
    <property type="match status" value="1"/>
</dbReference>
<evidence type="ECO:0008006" key="3">
    <source>
        <dbReference type="Google" id="ProtNLM"/>
    </source>
</evidence>
<evidence type="ECO:0000313" key="1">
    <source>
        <dbReference type="EMBL" id="MFD2662080.1"/>
    </source>
</evidence>
<accession>A0ABW5R119</accession>
<organism evidence="1 2">
    <name type="scientific">Paenibacillus thailandensis</name>
    <dbReference type="NCBI Taxonomy" id="393250"/>
    <lineage>
        <taxon>Bacteria</taxon>
        <taxon>Bacillati</taxon>
        <taxon>Bacillota</taxon>
        <taxon>Bacilli</taxon>
        <taxon>Bacillales</taxon>
        <taxon>Paenibacillaceae</taxon>
        <taxon>Paenibacillus</taxon>
    </lineage>
</organism>
<dbReference type="EMBL" id="JBHUMY010000023">
    <property type="protein sequence ID" value="MFD2662080.1"/>
    <property type="molecule type" value="Genomic_DNA"/>
</dbReference>
<protein>
    <recommendedName>
        <fullName evidence="3">ParB/Sulfiredoxin domain-containing protein</fullName>
    </recommendedName>
</protein>
<comment type="caution">
    <text evidence="1">The sequence shown here is derived from an EMBL/GenBank/DDBJ whole genome shotgun (WGS) entry which is preliminary data.</text>
</comment>
<dbReference type="Proteomes" id="UP001597493">
    <property type="component" value="Unassembled WGS sequence"/>
</dbReference>
<sequence length="422" mass="49674">MNKDLRIKKLKEIVDKQTPYMTGIRIRYKGEIREFNAYQIPLEFLIYNKYNGRIGSVVKSFEKQHRPLNPEDPEDIKRIEDYLYASKPGRNDITLKNLVENGQQQYGIVTNDGVIIDGNRRACLLNRIYRDRKKWPNHNLDHCQYFIAVILPDTPEPKEIMRLETTYQMGADEKLDYNPIEKYLKCKDLCEVGYSESDIADMMNEKESTIKEWLEIMKLMDSYLEYLEYDGIYTRLEKREGQFVDLNDYLKAYEKGTSKVEWGYKDSDISDLKAVCFDYIRAQYEGKEFRTIAKPSKKDGIFCDEAIWKAFLNEHIKNIESIKEEPIDQLYKDHPDADLSILLENRDDYWTSKVKGMLQGNLNISVRKLEDKKDANQPQELLRKAKNALEAINPDALDKGNMSLIKEISSIIWDFKKLIEKK</sequence>
<reference evidence="2" key="1">
    <citation type="journal article" date="2019" name="Int. J. Syst. Evol. Microbiol.">
        <title>The Global Catalogue of Microorganisms (GCM) 10K type strain sequencing project: providing services to taxonomists for standard genome sequencing and annotation.</title>
        <authorList>
            <consortium name="The Broad Institute Genomics Platform"/>
            <consortium name="The Broad Institute Genome Sequencing Center for Infectious Disease"/>
            <person name="Wu L."/>
            <person name="Ma J."/>
        </authorList>
    </citation>
    <scope>NUCLEOTIDE SEQUENCE [LARGE SCALE GENOMIC DNA]</scope>
    <source>
        <strain evidence="2">TISTR 1827</strain>
    </source>
</reference>
<gene>
    <name evidence="1" type="ORF">ACFSW5_17630</name>
</gene>
<name>A0ABW5R119_9BACL</name>
<proteinExistence type="predicted"/>
<dbReference type="Gene3D" id="1.10.10.2830">
    <property type="match status" value="1"/>
</dbReference>
<keyword evidence="2" id="KW-1185">Reference proteome</keyword>
<evidence type="ECO:0000313" key="2">
    <source>
        <dbReference type="Proteomes" id="UP001597493"/>
    </source>
</evidence>
<dbReference type="RefSeq" id="WP_339166918.1">
    <property type="nucleotide sequence ID" value="NZ_JBHUMY010000023.1"/>
</dbReference>